<evidence type="ECO:0000313" key="2">
    <source>
        <dbReference type="Proteomes" id="UP001500064"/>
    </source>
</evidence>
<protein>
    <submittedName>
        <fullName evidence="1">Uncharacterized protein</fullName>
    </submittedName>
</protein>
<name>A0ABP4SE16_9ACTN</name>
<proteinExistence type="predicted"/>
<keyword evidence="2" id="KW-1185">Reference proteome</keyword>
<gene>
    <name evidence="1" type="ORF">GCM10009733_079980</name>
</gene>
<sequence length="131" mass="13493">MPGPASEPAGPEPASEPVLGVRRLAEHPLLRRRMPGPVSSSGPFFGLGVGSSGRVLRGCVLLGAQAAGRGWREFWAVPGPLGSPAGFQSLLGRIWPCWGARPTFKGTLEAGMIARDGERKRSAGAGTAPPG</sequence>
<evidence type="ECO:0000313" key="1">
    <source>
        <dbReference type="EMBL" id="GAA1670609.1"/>
    </source>
</evidence>
<reference evidence="2" key="1">
    <citation type="journal article" date="2019" name="Int. J. Syst. Evol. Microbiol.">
        <title>The Global Catalogue of Microorganisms (GCM) 10K type strain sequencing project: providing services to taxonomists for standard genome sequencing and annotation.</title>
        <authorList>
            <consortium name="The Broad Institute Genomics Platform"/>
            <consortium name="The Broad Institute Genome Sequencing Center for Infectious Disease"/>
            <person name="Wu L."/>
            <person name="Ma J."/>
        </authorList>
    </citation>
    <scope>NUCLEOTIDE SEQUENCE [LARGE SCALE GENOMIC DNA]</scope>
    <source>
        <strain evidence="2">JCM 13929</strain>
    </source>
</reference>
<organism evidence="1 2">
    <name type="scientific">Nonomuraea maheshkhaliensis</name>
    <dbReference type="NCBI Taxonomy" id="419590"/>
    <lineage>
        <taxon>Bacteria</taxon>
        <taxon>Bacillati</taxon>
        <taxon>Actinomycetota</taxon>
        <taxon>Actinomycetes</taxon>
        <taxon>Streptosporangiales</taxon>
        <taxon>Streptosporangiaceae</taxon>
        <taxon>Nonomuraea</taxon>
    </lineage>
</organism>
<dbReference type="EMBL" id="BAAAMU010000087">
    <property type="protein sequence ID" value="GAA1670609.1"/>
    <property type="molecule type" value="Genomic_DNA"/>
</dbReference>
<dbReference type="Proteomes" id="UP001500064">
    <property type="component" value="Unassembled WGS sequence"/>
</dbReference>
<accession>A0ABP4SE16</accession>
<comment type="caution">
    <text evidence="1">The sequence shown here is derived from an EMBL/GenBank/DDBJ whole genome shotgun (WGS) entry which is preliminary data.</text>
</comment>